<dbReference type="Proteomes" id="UP001324634">
    <property type="component" value="Chromosome"/>
</dbReference>
<keyword evidence="3" id="KW-1185">Reference proteome</keyword>
<dbReference type="PRINTS" id="PR00954">
    <property type="entry name" value="FLGMOTORFLIG"/>
</dbReference>
<dbReference type="RefSeq" id="WP_321396429.1">
    <property type="nucleotide sequence ID" value="NZ_CP139487.1"/>
</dbReference>
<evidence type="ECO:0000259" key="1">
    <source>
        <dbReference type="Pfam" id="PF01706"/>
    </source>
</evidence>
<reference evidence="2 3" key="1">
    <citation type="submission" date="2023-11" db="EMBL/GenBank/DDBJ databases">
        <title>Peredibacter starrii A3.12.</title>
        <authorList>
            <person name="Mitchell R.J."/>
        </authorList>
    </citation>
    <scope>NUCLEOTIDE SEQUENCE [LARGE SCALE GENOMIC DNA]</scope>
    <source>
        <strain evidence="2 3">A3.12</strain>
    </source>
</reference>
<gene>
    <name evidence="2" type="ORF">SOO65_02505</name>
</gene>
<proteinExistence type="predicted"/>
<dbReference type="InterPro" id="IPR023087">
    <property type="entry name" value="Flg_Motor_Flig_C"/>
</dbReference>
<dbReference type="PANTHER" id="PTHR30534:SF0">
    <property type="entry name" value="FLAGELLAR MOTOR SWITCH PROTEIN FLIG"/>
    <property type="match status" value="1"/>
</dbReference>
<dbReference type="PANTHER" id="PTHR30534">
    <property type="entry name" value="FLAGELLAR MOTOR SWITCH PROTEIN FLIG"/>
    <property type="match status" value="1"/>
</dbReference>
<dbReference type="InterPro" id="IPR011002">
    <property type="entry name" value="FliG_a-hlx"/>
</dbReference>
<dbReference type="Pfam" id="PF01706">
    <property type="entry name" value="FliG_C"/>
    <property type="match status" value="1"/>
</dbReference>
<sequence length="143" mass="16371">MSQKNSENGVYINGKRQVIELLQKMDSADKARLLKNLRTRNPALAKELTESCISFESIWDLDDSCLKTVVSQVQPAILGLALSLVHVKNQRRALSLISREMALKAFDIMQKDLTGNRNECFRAQQKVLELALNLHRNRIIQFY</sequence>
<dbReference type="KEGG" id="psti:SOO65_02505"/>
<dbReference type="Gene3D" id="1.10.220.30">
    <property type="match status" value="1"/>
</dbReference>
<organism evidence="2 3">
    <name type="scientific">Peredibacter starrii</name>
    <dbReference type="NCBI Taxonomy" id="28202"/>
    <lineage>
        <taxon>Bacteria</taxon>
        <taxon>Pseudomonadati</taxon>
        <taxon>Bdellovibrionota</taxon>
        <taxon>Bacteriovoracia</taxon>
        <taxon>Bacteriovoracales</taxon>
        <taxon>Bacteriovoracaceae</taxon>
        <taxon>Peredibacter</taxon>
    </lineage>
</organism>
<protein>
    <submittedName>
        <fullName evidence="2">FliG C-terminal domain-containing protein</fullName>
    </submittedName>
</protein>
<dbReference type="InterPro" id="IPR000090">
    <property type="entry name" value="Flg_Motor_Flig"/>
</dbReference>
<dbReference type="GO" id="GO:0071973">
    <property type="term" value="P:bacterial-type flagellum-dependent cell motility"/>
    <property type="evidence" value="ECO:0007669"/>
    <property type="project" value="InterPro"/>
</dbReference>
<dbReference type="EMBL" id="CP139487">
    <property type="protein sequence ID" value="WPU65611.1"/>
    <property type="molecule type" value="Genomic_DNA"/>
</dbReference>
<evidence type="ECO:0000313" key="2">
    <source>
        <dbReference type="EMBL" id="WPU65611.1"/>
    </source>
</evidence>
<dbReference type="GO" id="GO:0006935">
    <property type="term" value="P:chemotaxis"/>
    <property type="evidence" value="ECO:0007669"/>
    <property type="project" value="InterPro"/>
</dbReference>
<dbReference type="GO" id="GO:0009288">
    <property type="term" value="C:bacterial-type flagellum"/>
    <property type="evidence" value="ECO:0007669"/>
    <property type="project" value="InterPro"/>
</dbReference>
<evidence type="ECO:0000313" key="3">
    <source>
        <dbReference type="Proteomes" id="UP001324634"/>
    </source>
</evidence>
<dbReference type="AlphaFoldDB" id="A0AAX4HRA2"/>
<accession>A0AAX4HRA2</accession>
<feature type="domain" description="Flagellar motor switch protein FliG C-terminal" evidence="1">
    <location>
        <begin position="35"/>
        <end position="140"/>
    </location>
</feature>
<dbReference type="GO" id="GO:0003774">
    <property type="term" value="F:cytoskeletal motor activity"/>
    <property type="evidence" value="ECO:0007669"/>
    <property type="project" value="InterPro"/>
</dbReference>
<dbReference type="SUPFAM" id="SSF48029">
    <property type="entry name" value="FliG"/>
    <property type="match status" value="1"/>
</dbReference>
<name>A0AAX4HRA2_9BACT</name>